<dbReference type="HOGENOM" id="CLU_507969_0_0_11"/>
<organism evidence="5 6">
    <name type="scientific">Stackebrandtia nassauensis (strain DSM 44728 / CIP 108903 / NRRL B-16338 / NBRC 102104 / LLR-40K-21)</name>
    <dbReference type="NCBI Taxonomy" id="446470"/>
    <lineage>
        <taxon>Bacteria</taxon>
        <taxon>Bacillati</taxon>
        <taxon>Actinomycetota</taxon>
        <taxon>Actinomycetes</taxon>
        <taxon>Glycomycetales</taxon>
        <taxon>Glycomycetaceae</taxon>
        <taxon>Stackebrandtia</taxon>
    </lineage>
</organism>
<dbReference type="InterPro" id="IPR025202">
    <property type="entry name" value="PLD-like_dom"/>
</dbReference>
<dbReference type="PANTHER" id="PTHR18896">
    <property type="entry name" value="PHOSPHOLIPASE D"/>
    <property type="match status" value="1"/>
</dbReference>
<dbReference type="AlphaFoldDB" id="D3Q0M5"/>
<dbReference type="CDD" id="cd09105">
    <property type="entry name" value="PLDc_vPLD1_2_like_2"/>
    <property type="match status" value="1"/>
</dbReference>
<dbReference type="GO" id="GO:0004630">
    <property type="term" value="F:phospholipase D activity"/>
    <property type="evidence" value="ECO:0007669"/>
    <property type="project" value="TreeGrafter"/>
</dbReference>
<dbReference type="Pfam" id="PF13091">
    <property type="entry name" value="PLDc_2"/>
    <property type="match status" value="1"/>
</dbReference>
<dbReference type="PANTHER" id="PTHR18896:SF60">
    <property type="entry name" value="PHOSPHOLIPASE D"/>
    <property type="match status" value="1"/>
</dbReference>
<dbReference type="PROSITE" id="PS50035">
    <property type="entry name" value="PLD"/>
    <property type="match status" value="1"/>
</dbReference>
<evidence type="ECO:0000256" key="3">
    <source>
        <dbReference type="ARBA" id="ARBA00023098"/>
    </source>
</evidence>
<accession>D3Q0M5</accession>
<dbReference type="RefSeq" id="WP_013017332.1">
    <property type="nucleotide sequence ID" value="NC_013947.1"/>
</dbReference>
<dbReference type="SMART" id="SM00155">
    <property type="entry name" value="PLDc"/>
    <property type="match status" value="1"/>
</dbReference>
<evidence type="ECO:0000313" key="6">
    <source>
        <dbReference type="Proteomes" id="UP000000844"/>
    </source>
</evidence>
<dbReference type="Proteomes" id="UP000000844">
    <property type="component" value="Chromosome"/>
</dbReference>
<dbReference type="Gene3D" id="3.30.870.10">
    <property type="entry name" value="Endonuclease Chain A"/>
    <property type="match status" value="2"/>
</dbReference>
<keyword evidence="3" id="KW-0443">Lipid metabolism</keyword>
<evidence type="ECO:0000256" key="1">
    <source>
        <dbReference type="ARBA" id="ARBA00022737"/>
    </source>
</evidence>
<dbReference type="EMBL" id="CP001778">
    <property type="protein sequence ID" value="ADD41761.1"/>
    <property type="molecule type" value="Genomic_DNA"/>
</dbReference>
<dbReference type="CDD" id="cd09104">
    <property type="entry name" value="PLDc_vPLD1_2_like_1"/>
    <property type="match status" value="1"/>
</dbReference>
<protein>
    <submittedName>
        <fullName evidence="5">Phospholipase D/Transphosphatidylase</fullName>
    </submittedName>
</protein>
<proteinExistence type="predicted"/>
<sequence length="536" mass="60287">MAEEPKDYRRWFDTGDGMRPVTANNRASFFITGEPFFRDLGERLVNEAGKDAVAYFLGWAFDNPVLRPGRNRTTVRQILSHFDSQGGLVRSMLWDNTLRGNPGTTETTKFIAGLSHGAAILDRRTPLAGSHHQKVQIVVSGPRAKVPGQVVGYCGGMDVYHDRIGSNALHDVQCKVLGDAGNELIQVFTDRWYDHPQGGSVPLPPIRPQDPKTGTDLVQVCCTYPRFENPPQYRFLLQRFGKVLDYVLAAAKKSPPGDMSDGGEVRFYDFYDPEKGVQQIGRAVAKAIKEAKQYIYLEDQYLVHAWIGKALAAKLASADENFRIVILVPHPNTADIEQVWRRRRDVLKPLLVADPLQKRWQVLVRRTDRPFSYVHSKTWIFDDELVITGSANADRRGYTYNSETNVVVAGDLTGDRRSSFGAKTVAQELRCRLFAKHLGETPRHYLDPRRALARWSVPFHQFTGPRGRTNVAVFNQYEKADRPDALAKDLREIAAKGDAAGKKAAEVLTFIESQGTSLENWLWDNLEDPDAKVPNP</sequence>
<dbReference type="GO" id="GO:0009395">
    <property type="term" value="P:phospholipid catabolic process"/>
    <property type="evidence" value="ECO:0007669"/>
    <property type="project" value="TreeGrafter"/>
</dbReference>
<dbReference type="InterPro" id="IPR001736">
    <property type="entry name" value="PLipase_D/transphosphatidylase"/>
</dbReference>
<name>D3Q0M5_STANL</name>
<reference evidence="5 6" key="1">
    <citation type="journal article" date="2009" name="Stand. Genomic Sci.">
        <title>Complete genome sequence of Stackebrandtia nassauensis type strain (LLR-40K-21).</title>
        <authorList>
            <person name="Munk C."/>
            <person name="Lapidus A."/>
            <person name="Copeland A."/>
            <person name="Jando M."/>
            <person name="Mayilraj S."/>
            <person name="Glavina Del Rio T."/>
            <person name="Nolan M."/>
            <person name="Chen F."/>
            <person name="Lucas S."/>
            <person name="Tice H."/>
            <person name="Cheng J.F."/>
            <person name="Han C."/>
            <person name="Detter J.C."/>
            <person name="Bruce D."/>
            <person name="Goodwin L."/>
            <person name="Chain P."/>
            <person name="Pitluck S."/>
            <person name="Goker M."/>
            <person name="Ovchinikova G."/>
            <person name="Pati A."/>
            <person name="Ivanova N."/>
            <person name="Mavromatis K."/>
            <person name="Chen A."/>
            <person name="Palaniappan K."/>
            <person name="Land M."/>
            <person name="Hauser L."/>
            <person name="Chang Y.J."/>
            <person name="Jeffries C.D."/>
            <person name="Bristow J."/>
            <person name="Eisen J.A."/>
            <person name="Markowitz V."/>
            <person name="Hugenholtz P."/>
            <person name="Kyrpides N.C."/>
            <person name="Klenk H.P."/>
        </authorList>
    </citation>
    <scope>NUCLEOTIDE SEQUENCE [LARGE SCALE GENOMIC DNA]</scope>
    <source>
        <strain evidence="6">DSM 44728 / CIP 108903 / NRRL B-16338 / NBRC 102104 / LLR-40K-21</strain>
    </source>
</reference>
<keyword evidence="6" id="KW-1185">Reference proteome</keyword>
<dbReference type="STRING" id="446470.Snas_2067"/>
<evidence type="ECO:0000313" key="5">
    <source>
        <dbReference type="EMBL" id="ADD41761.1"/>
    </source>
</evidence>
<dbReference type="eggNOG" id="COG1502">
    <property type="taxonomic scope" value="Bacteria"/>
</dbReference>
<evidence type="ECO:0000256" key="2">
    <source>
        <dbReference type="ARBA" id="ARBA00022801"/>
    </source>
</evidence>
<dbReference type="InterPro" id="IPR015679">
    <property type="entry name" value="PLipase_D_fam"/>
</dbReference>
<keyword evidence="2" id="KW-0378">Hydrolase</keyword>
<keyword evidence="1" id="KW-0677">Repeat</keyword>
<feature type="domain" description="PLD phosphodiesterase" evidence="4">
    <location>
        <begin position="370"/>
        <end position="397"/>
    </location>
</feature>
<evidence type="ECO:0000259" key="4">
    <source>
        <dbReference type="PROSITE" id="PS50035"/>
    </source>
</evidence>
<gene>
    <name evidence="5" type="ordered locus">Snas_2067</name>
</gene>
<dbReference type="SUPFAM" id="SSF56024">
    <property type="entry name" value="Phospholipase D/nuclease"/>
    <property type="match status" value="2"/>
</dbReference>
<dbReference type="KEGG" id="sna:Snas_2067"/>
<dbReference type="GO" id="GO:0005886">
    <property type="term" value="C:plasma membrane"/>
    <property type="evidence" value="ECO:0007669"/>
    <property type="project" value="TreeGrafter"/>
</dbReference>